<dbReference type="Gene3D" id="2.40.128.110">
    <property type="entry name" value="Lipid/polyisoprenoid-binding, YceI-like"/>
    <property type="match status" value="1"/>
</dbReference>
<dbReference type="SMART" id="SM00867">
    <property type="entry name" value="YceI"/>
    <property type="match status" value="1"/>
</dbReference>
<organism evidence="2 3">
    <name type="scientific">Flavobacterium cutihirudinis</name>
    <dbReference type="NCBI Taxonomy" id="1265740"/>
    <lineage>
        <taxon>Bacteria</taxon>
        <taxon>Pseudomonadati</taxon>
        <taxon>Bacteroidota</taxon>
        <taxon>Flavobacteriia</taxon>
        <taxon>Flavobacteriales</taxon>
        <taxon>Flavobacteriaceae</taxon>
        <taxon>Flavobacterium</taxon>
    </lineage>
</organism>
<dbReference type="InterPro" id="IPR036761">
    <property type="entry name" value="TTHA0802/YceI-like_sf"/>
</dbReference>
<feature type="domain" description="Lipid/polyisoprenoid-binding YceI-like" evidence="1">
    <location>
        <begin position="24"/>
        <end position="178"/>
    </location>
</feature>
<gene>
    <name evidence="2" type="ORF">BD847_3338</name>
</gene>
<evidence type="ECO:0000313" key="3">
    <source>
        <dbReference type="Proteomes" id="UP000257004"/>
    </source>
</evidence>
<dbReference type="OrthoDB" id="116832at2"/>
<proteinExistence type="predicted"/>
<dbReference type="PANTHER" id="PTHR34406:SF1">
    <property type="entry name" value="PROTEIN YCEI"/>
    <property type="match status" value="1"/>
</dbReference>
<dbReference type="SUPFAM" id="SSF101874">
    <property type="entry name" value="YceI-like"/>
    <property type="match status" value="1"/>
</dbReference>
<dbReference type="InterPro" id="IPR007372">
    <property type="entry name" value="Lipid/polyisoprenoid-bd_YceI"/>
</dbReference>
<dbReference type="PANTHER" id="PTHR34406">
    <property type="entry name" value="PROTEIN YCEI"/>
    <property type="match status" value="1"/>
</dbReference>
<sequence length="180" mass="20146">MKRLTFLIVFIFLGNMLFAQKMMTRTGQIKFEASVPSFDPVAAVNNSVSAILDESNGEIAVLALVKAFKFKIPLMEEHFNENYMESSQYPKATFKGRITNFDASKLSSSQKYDLEGDLTIHGVTKKIKTKISLISKEGKVYVSNNLIVKAQDFNIKIPSVVKSKVAEDVSINLDLILDEK</sequence>
<dbReference type="Pfam" id="PF04264">
    <property type="entry name" value="YceI"/>
    <property type="match status" value="1"/>
</dbReference>
<keyword evidence="3" id="KW-1185">Reference proteome</keyword>
<comment type="caution">
    <text evidence="2">The sequence shown here is derived from an EMBL/GenBank/DDBJ whole genome shotgun (WGS) entry which is preliminary data.</text>
</comment>
<protein>
    <submittedName>
        <fullName evidence="2">YceI-like domain-containing protein</fullName>
    </submittedName>
</protein>
<name>A0A3D9FQG4_9FLAO</name>
<accession>A0A3D9FQG4</accession>
<dbReference type="Proteomes" id="UP000257004">
    <property type="component" value="Unassembled WGS sequence"/>
</dbReference>
<reference evidence="2 3" key="1">
    <citation type="submission" date="2018-07" db="EMBL/GenBank/DDBJ databases">
        <title>Genomic Encyclopedia of Archaeal and Bacterial Type Strains, Phase II (KMG-II): from individual species to whole genera.</title>
        <authorList>
            <person name="Goeker M."/>
        </authorList>
    </citation>
    <scope>NUCLEOTIDE SEQUENCE [LARGE SCALE GENOMIC DNA]</scope>
    <source>
        <strain evidence="2 3">DSM 25795</strain>
    </source>
</reference>
<dbReference type="AlphaFoldDB" id="A0A3D9FQG4"/>
<evidence type="ECO:0000313" key="2">
    <source>
        <dbReference type="EMBL" id="RED22708.1"/>
    </source>
</evidence>
<evidence type="ECO:0000259" key="1">
    <source>
        <dbReference type="SMART" id="SM00867"/>
    </source>
</evidence>
<dbReference type="EMBL" id="QRDQ01000010">
    <property type="protein sequence ID" value="RED22708.1"/>
    <property type="molecule type" value="Genomic_DNA"/>
</dbReference>